<comment type="caution">
    <text evidence="2">The sequence shown here is derived from an EMBL/GenBank/DDBJ whole genome shotgun (WGS) entry which is preliminary data.</text>
</comment>
<dbReference type="Proteomes" id="UP000712600">
    <property type="component" value="Unassembled WGS sequence"/>
</dbReference>
<dbReference type="EMBL" id="QGKX02001347">
    <property type="protein sequence ID" value="KAF3523322.1"/>
    <property type="molecule type" value="Genomic_DNA"/>
</dbReference>
<sequence>MHPPELNLMETENGSCSRGTSYTGIANSYIVVMDGRWIMYDTSSWDSKIDNDRIGRTVDISGIRGADGLKDKILREYGLLGREIFDEMSYWLDDDESDIVGKGAAPVQIATDTDYKIFKALQRADKSVNVFVTFREHVEALGAAYAGSVVITGSDNLPHQTCNEQDKEMSSGDAMVVDMGKIKEDNACVACVGVVEEKGNSKEVDIEETYQEIVEKGKGDDVGEDEDDDFEYDFNWWHDYVRNDCMTYDDKDDDGGPVVSGSGGRSALNGRHRSGHRGQGSRKLWARRSRGTNCTGGSKSRTHRFKSRYYEEDKDDATDYLCTSRTVSSAYTEERDTGESVDVDNISSSPTFSKGRGNILNSPSVSCAYTKERLTGDSVDVVLVTPPKENPKHTPAMEDDDDDFDQPPITLGAEDCGGQTFPKGRGNISTSPPISCPHNEASVDVVLVTPAKNINKDNCGLEDDVDFVRQSISEVNKSEGGDDVVLVTPPKQNPKHNRAMEDEEAFVHSPVTQVPEVHSGKRSTKGKDYISTCGTVSSGYNDDDFVDPPVTQVEYEGFSLSHEIVNQKKEQYLIQLARDGLKEDICEGLESTEFATLGALFQEEAEVEEILEMDKTPKKSPRRHEEESEEEEESTDDWSCEGDTRVDISDDDMIDEDTDEYIHHGERGSVSAIPGSLTASNAMAGVGSVSAVPGSLTASNAMAGGGYVTNYSSAEQGSISFSSTESSAEQGSVSGSNSMAGGGSVVDSSAIKQSSIFGSSAAGVGYVLTPNQLRKFLMQTQTPGQSPMQTQTPGQSPTMVNKMSLSSFRVFNLFSSIFKLELSCSSPSN</sequence>
<accession>A0A8S9PY33</accession>
<proteinExistence type="predicted"/>
<evidence type="ECO:0000313" key="2">
    <source>
        <dbReference type="EMBL" id="KAF3523322.1"/>
    </source>
</evidence>
<gene>
    <name evidence="2" type="ORF">F2Q69_00046537</name>
</gene>
<feature type="region of interest" description="Disordered" evidence="1">
    <location>
        <begin position="722"/>
        <end position="744"/>
    </location>
</feature>
<feature type="region of interest" description="Disordered" evidence="1">
    <location>
        <begin position="611"/>
        <end position="650"/>
    </location>
</feature>
<feature type="region of interest" description="Disordered" evidence="1">
    <location>
        <begin position="253"/>
        <end position="301"/>
    </location>
</feature>
<dbReference type="AlphaFoldDB" id="A0A8S9PY33"/>
<feature type="compositionally biased region" description="Acidic residues" evidence="1">
    <location>
        <begin position="627"/>
        <end position="640"/>
    </location>
</feature>
<feature type="compositionally biased region" description="Low complexity" evidence="1">
    <location>
        <begin position="722"/>
        <end position="734"/>
    </location>
</feature>
<name>A0A8S9PY33_BRACR</name>
<organism evidence="2 3">
    <name type="scientific">Brassica cretica</name>
    <name type="common">Mustard</name>
    <dbReference type="NCBI Taxonomy" id="69181"/>
    <lineage>
        <taxon>Eukaryota</taxon>
        <taxon>Viridiplantae</taxon>
        <taxon>Streptophyta</taxon>
        <taxon>Embryophyta</taxon>
        <taxon>Tracheophyta</taxon>
        <taxon>Spermatophyta</taxon>
        <taxon>Magnoliopsida</taxon>
        <taxon>eudicotyledons</taxon>
        <taxon>Gunneridae</taxon>
        <taxon>Pentapetalae</taxon>
        <taxon>rosids</taxon>
        <taxon>malvids</taxon>
        <taxon>Brassicales</taxon>
        <taxon>Brassicaceae</taxon>
        <taxon>Brassiceae</taxon>
        <taxon>Brassica</taxon>
    </lineage>
</organism>
<protein>
    <submittedName>
        <fullName evidence="2">Uncharacterized protein</fullName>
    </submittedName>
</protein>
<feature type="compositionally biased region" description="Basic residues" evidence="1">
    <location>
        <begin position="270"/>
        <end position="290"/>
    </location>
</feature>
<evidence type="ECO:0000256" key="1">
    <source>
        <dbReference type="SAM" id="MobiDB-lite"/>
    </source>
</evidence>
<reference evidence="2" key="1">
    <citation type="submission" date="2019-12" db="EMBL/GenBank/DDBJ databases">
        <title>Genome sequencing and annotation of Brassica cretica.</title>
        <authorList>
            <person name="Studholme D.J."/>
            <person name="Sarris P."/>
        </authorList>
    </citation>
    <scope>NUCLEOTIDE SEQUENCE</scope>
    <source>
        <strain evidence="2">PFS-109/04</strain>
        <tissue evidence="2">Leaf</tissue>
    </source>
</reference>
<evidence type="ECO:0000313" key="3">
    <source>
        <dbReference type="Proteomes" id="UP000712600"/>
    </source>
</evidence>